<name>A0A6M4GY99_9PROT</name>
<protein>
    <submittedName>
        <fullName evidence="1">Uncharacterized protein</fullName>
    </submittedName>
</protein>
<reference evidence="1 2" key="1">
    <citation type="submission" date="2020-04" db="EMBL/GenBank/DDBJ databases">
        <title>Usitatibacter rugosus gen. nov., sp. nov. and Usitatibacter palustris sp. nov., novel members of Usitatibacteraceae fam. nov. within the order Nitrosomonadales isolated from soil.</title>
        <authorList>
            <person name="Huber K.J."/>
            <person name="Neumann-Schaal M."/>
            <person name="Geppert A."/>
            <person name="Luckner M."/>
            <person name="Wanner G."/>
            <person name="Overmann J."/>
        </authorList>
    </citation>
    <scope>NUCLEOTIDE SEQUENCE [LARGE SCALE GENOMIC DNA]</scope>
    <source>
        <strain evidence="1 2">0125_3</strain>
    </source>
</reference>
<dbReference type="AlphaFoldDB" id="A0A6M4GY99"/>
<dbReference type="RefSeq" id="WP_246232330.1">
    <property type="nucleotide sequence ID" value="NZ_CP053069.1"/>
</dbReference>
<accession>A0A6M4GY99</accession>
<keyword evidence="2" id="KW-1185">Reference proteome</keyword>
<proteinExistence type="predicted"/>
<evidence type="ECO:0000313" key="2">
    <source>
        <dbReference type="Proteomes" id="UP000501534"/>
    </source>
</evidence>
<gene>
    <name evidence="1" type="ORF">DSM104443_03345</name>
</gene>
<dbReference type="Proteomes" id="UP000501534">
    <property type="component" value="Chromosome"/>
</dbReference>
<organism evidence="1 2">
    <name type="scientific">Usitatibacter rugosus</name>
    <dbReference type="NCBI Taxonomy" id="2732067"/>
    <lineage>
        <taxon>Bacteria</taxon>
        <taxon>Pseudomonadati</taxon>
        <taxon>Pseudomonadota</taxon>
        <taxon>Betaproteobacteria</taxon>
        <taxon>Nitrosomonadales</taxon>
        <taxon>Usitatibacteraceae</taxon>
        <taxon>Usitatibacter</taxon>
    </lineage>
</organism>
<dbReference type="EMBL" id="CP053069">
    <property type="protein sequence ID" value="QJR12260.1"/>
    <property type="molecule type" value="Genomic_DNA"/>
</dbReference>
<dbReference type="KEGG" id="uru:DSM104443_03345"/>
<evidence type="ECO:0000313" key="1">
    <source>
        <dbReference type="EMBL" id="QJR12260.1"/>
    </source>
</evidence>
<sequence>MKGVLVAIGIAAVAIGAAMFLRDGRDTTPSKVPNINVRASAAGGFAPETVLQIRPQAASASKPAEASRRSALATEMALPKSWKAIYDRLKSTPEGQTPEGLHYLATILSACANVTDRKTPRRPNPGSDEARAKFMASVSEKDPNRKARLAAFETTNGTDRCADLRDITTTEAEIKSLREQAAAAGDPKARAQQLANEIWATVKPSSGPGAGNLPTITDAQLESLQQLARTGDPAAMVTVASVLASTMGDMYIRAGPNEQPVDARTFYDAWQLASCEFGASCGQDNRMVSYGCAFEGRCGVDNLRDYYFFHGHSPAQSQTVGEYSAEIVRAIRTGDWSYFQFVRGPPPNPGSVSRFGSGP</sequence>